<dbReference type="EMBL" id="PDEM01000016">
    <property type="protein sequence ID" value="PHZ85193.1"/>
    <property type="molecule type" value="Genomic_DNA"/>
</dbReference>
<feature type="domain" description="FecR protein" evidence="2">
    <location>
        <begin position="130"/>
        <end position="222"/>
    </location>
</feature>
<name>A0A2G4YSC3_9PROT</name>
<dbReference type="Proteomes" id="UP000229730">
    <property type="component" value="Unassembled WGS sequence"/>
</dbReference>
<gene>
    <name evidence="4" type="ORF">CRD36_07225</name>
</gene>
<keyword evidence="1" id="KW-1133">Transmembrane helix</keyword>
<dbReference type="GO" id="GO:0016989">
    <property type="term" value="F:sigma factor antagonist activity"/>
    <property type="evidence" value="ECO:0007669"/>
    <property type="project" value="TreeGrafter"/>
</dbReference>
<feature type="domain" description="Protein FecR C-terminal" evidence="3">
    <location>
        <begin position="274"/>
        <end position="340"/>
    </location>
</feature>
<dbReference type="PIRSF" id="PIRSF018266">
    <property type="entry name" value="FecR"/>
    <property type="match status" value="1"/>
</dbReference>
<dbReference type="Pfam" id="PF04773">
    <property type="entry name" value="FecR"/>
    <property type="match status" value="1"/>
</dbReference>
<evidence type="ECO:0000259" key="3">
    <source>
        <dbReference type="Pfam" id="PF16344"/>
    </source>
</evidence>
<evidence type="ECO:0000256" key="1">
    <source>
        <dbReference type="SAM" id="Phobius"/>
    </source>
</evidence>
<dbReference type="PANTHER" id="PTHR30273:SF2">
    <property type="entry name" value="PROTEIN FECR"/>
    <property type="match status" value="1"/>
</dbReference>
<dbReference type="RefSeq" id="WP_099472081.1">
    <property type="nucleotide sequence ID" value="NZ_CP041025.1"/>
</dbReference>
<proteinExistence type="predicted"/>
<accession>A0A2G4YSC3</accession>
<sequence length="342" mass="37901">MTQLSGGAFLPSAEEIEREAATWLAKLDKTHNGKGVTVDLEAYAAQDPEFDLWLKASVGHRVALLRLLSVWKRTGRLQSAMPANESLAEVLPLWSRVGHSKAWGALAASILIIFSLISMNYYLAEPAMTVYQTARGGQQLVPLSDGSRINLNSDTRLDADMTAGERIIILERGEAFFEVSRDEKRPFKIYTGNEVITVLGTKFAVHRRDHGVEVAVTEGRVQVECLSFKCDSTASTAIMTAGDVAKTDNGHLLVENKGVDAIARDLSWRQGFIDFDQASLEEAAEEFNRYNAIELVIEDADIARIPVSGKFRTDNLDAFVRFLTEGFGFQVVRKDTQILVFR</sequence>
<dbReference type="InterPro" id="IPR012373">
    <property type="entry name" value="Ferrdict_sens_TM"/>
</dbReference>
<reference evidence="4 5" key="1">
    <citation type="submission" date="2017-10" db="EMBL/GenBank/DDBJ databases">
        <title>Frigbacter circumglobatus gen. nov. sp. nov., isolated from sediment cultured in situ.</title>
        <authorList>
            <person name="Zhao Z."/>
        </authorList>
    </citation>
    <scope>NUCLEOTIDE SEQUENCE [LARGE SCALE GENOMIC DNA]</scope>
    <source>
        <strain evidence="4 5">ZYL</strain>
    </source>
</reference>
<dbReference type="Gene3D" id="3.55.50.30">
    <property type="match status" value="1"/>
</dbReference>
<evidence type="ECO:0000313" key="4">
    <source>
        <dbReference type="EMBL" id="PHZ85193.1"/>
    </source>
</evidence>
<dbReference type="Gene3D" id="2.60.120.1440">
    <property type="match status" value="1"/>
</dbReference>
<comment type="caution">
    <text evidence="4">The sequence shown here is derived from an EMBL/GenBank/DDBJ whole genome shotgun (WGS) entry which is preliminary data.</text>
</comment>
<protein>
    <submittedName>
        <fullName evidence="4">Uncharacterized protein</fullName>
    </submittedName>
</protein>
<evidence type="ECO:0000259" key="2">
    <source>
        <dbReference type="Pfam" id="PF04773"/>
    </source>
</evidence>
<organism evidence="4 5">
    <name type="scientific">Paremcibacter congregatus</name>
    <dbReference type="NCBI Taxonomy" id="2043170"/>
    <lineage>
        <taxon>Bacteria</taxon>
        <taxon>Pseudomonadati</taxon>
        <taxon>Pseudomonadota</taxon>
        <taxon>Alphaproteobacteria</taxon>
        <taxon>Emcibacterales</taxon>
        <taxon>Emcibacteraceae</taxon>
        <taxon>Paremcibacter</taxon>
    </lineage>
</organism>
<keyword evidence="1" id="KW-0812">Transmembrane</keyword>
<feature type="transmembrane region" description="Helical" evidence="1">
    <location>
        <begin position="102"/>
        <end position="123"/>
    </location>
</feature>
<dbReference type="InterPro" id="IPR006860">
    <property type="entry name" value="FecR"/>
</dbReference>
<dbReference type="Pfam" id="PF16344">
    <property type="entry name" value="FecR_C"/>
    <property type="match status" value="1"/>
</dbReference>
<evidence type="ECO:0000313" key="5">
    <source>
        <dbReference type="Proteomes" id="UP000229730"/>
    </source>
</evidence>
<dbReference type="OrthoDB" id="7185479at2"/>
<dbReference type="AlphaFoldDB" id="A0A2G4YSC3"/>
<dbReference type="PANTHER" id="PTHR30273">
    <property type="entry name" value="PERIPLASMIC SIGNAL SENSOR AND SIGMA FACTOR ACTIVATOR FECR-RELATED"/>
    <property type="match status" value="1"/>
</dbReference>
<dbReference type="InterPro" id="IPR032508">
    <property type="entry name" value="FecR_C"/>
</dbReference>
<keyword evidence="1" id="KW-0472">Membrane</keyword>
<keyword evidence="5" id="KW-1185">Reference proteome</keyword>
<dbReference type="InParanoid" id="A0A2G4YSC3"/>